<dbReference type="eggNOG" id="ENOG503219D">
    <property type="taxonomic scope" value="Bacteria"/>
</dbReference>
<gene>
    <name evidence="2" type="ordered locus">Sca_1838</name>
</gene>
<feature type="transmembrane region" description="Helical" evidence="1">
    <location>
        <begin position="38"/>
        <end position="59"/>
    </location>
</feature>
<proteinExistence type="predicted"/>
<dbReference type="Pfam" id="PF11368">
    <property type="entry name" value="DUF3169"/>
    <property type="match status" value="1"/>
</dbReference>
<evidence type="ECO:0000313" key="2">
    <source>
        <dbReference type="EMBL" id="CAL28743.1"/>
    </source>
</evidence>
<evidence type="ECO:0008006" key="4">
    <source>
        <dbReference type="Google" id="ProtNLM"/>
    </source>
</evidence>
<dbReference type="InterPro" id="IPR021509">
    <property type="entry name" value="DUF3169"/>
</dbReference>
<feature type="transmembrane region" description="Helical" evidence="1">
    <location>
        <begin position="127"/>
        <end position="144"/>
    </location>
</feature>
<feature type="transmembrane region" description="Helical" evidence="1">
    <location>
        <begin position="182"/>
        <end position="203"/>
    </location>
</feature>
<feature type="transmembrane region" description="Helical" evidence="1">
    <location>
        <begin position="96"/>
        <end position="115"/>
    </location>
</feature>
<evidence type="ECO:0000256" key="1">
    <source>
        <dbReference type="SAM" id="Phobius"/>
    </source>
</evidence>
<sequence length="236" mass="27191">MYISKVLLGGIVGGVICFLFSLHSGIKLPTFLNTFDTQVSTGITILIVIICGIFMLKYLKNAYNYKQKSEIQEDFADEYNQTYNQTYNQKFLKAGWFYQATIIITLLNMIFVAIFKEDMNDQWGLTTIPLLISAVFGISYNVILPKIDSRLPKYNDSNYIGKMISAMDEGEKYISYSALFKLYHYNVMAVMMMIILLAFYSAVTHTDQIIALLVLIALYIFNVVFYYAKISKYYKQ</sequence>
<feature type="transmembrane region" description="Helical" evidence="1">
    <location>
        <begin position="209"/>
        <end position="228"/>
    </location>
</feature>
<keyword evidence="3" id="KW-1185">Reference proteome</keyword>
<protein>
    <recommendedName>
        <fullName evidence="4">DUF3169 family protein</fullName>
    </recommendedName>
</protein>
<keyword evidence="1" id="KW-0812">Transmembrane</keyword>
<dbReference type="AlphaFoldDB" id="B9DLQ8"/>
<keyword evidence="1" id="KW-1133">Transmembrane helix</keyword>
<evidence type="ECO:0000313" key="3">
    <source>
        <dbReference type="Proteomes" id="UP000000444"/>
    </source>
</evidence>
<feature type="transmembrane region" description="Helical" evidence="1">
    <location>
        <begin position="7"/>
        <end position="26"/>
    </location>
</feature>
<dbReference type="KEGG" id="sca:SCA_1838"/>
<accession>B9DLQ8</accession>
<name>B9DLQ8_STACT</name>
<organism evidence="2 3">
    <name type="scientific">Staphylococcus carnosus (strain TM300)</name>
    <dbReference type="NCBI Taxonomy" id="396513"/>
    <lineage>
        <taxon>Bacteria</taxon>
        <taxon>Bacillati</taxon>
        <taxon>Bacillota</taxon>
        <taxon>Bacilli</taxon>
        <taxon>Bacillales</taxon>
        <taxon>Staphylococcaceae</taxon>
        <taxon>Staphylococcus</taxon>
    </lineage>
</organism>
<dbReference type="EMBL" id="AM295250">
    <property type="protein sequence ID" value="CAL28743.1"/>
    <property type="molecule type" value="Genomic_DNA"/>
</dbReference>
<reference evidence="2 3" key="1">
    <citation type="journal article" date="2009" name="Appl. Environ. Microbiol.">
        <title>Genome analysis of the meat starter culture bacterium Staphylococcus carnosus TM300.</title>
        <authorList>
            <person name="Rosenstein R."/>
            <person name="Nerz C."/>
            <person name="Biswas L."/>
            <person name="Resch A."/>
            <person name="Raddatz G."/>
            <person name="Schuster S.C."/>
            <person name="Goetz F."/>
        </authorList>
    </citation>
    <scope>NUCLEOTIDE SEQUENCE [LARGE SCALE GENOMIC DNA]</scope>
    <source>
        <strain evidence="2 3">TM300</strain>
    </source>
</reference>
<dbReference type="Proteomes" id="UP000000444">
    <property type="component" value="Chromosome"/>
</dbReference>
<keyword evidence="1" id="KW-0472">Membrane</keyword>
<dbReference type="HOGENOM" id="CLU_102182_0_0_9"/>